<proteinExistence type="predicted"/>
<keyword evidence="1" id="KW-0808">Transferase</keyword>
<protein>
    <submittedName>
        <fullName evidence="3">Methyltransferase type 11</fullName>
    </submittedName>
</protein>
<sequence>MTAEVFDEAGAAAYYDNDDVATFYRNCWGGADIHIGHYETGAETVADASSAMTRLLIDRAGIGPGDRVLDIACGFGGTLRLLARMGCEVRGMDISKQGVATARESNRAAGLDDRISVEVGDFHDIASADGAWDAVVCQESVIHSPDRPKVFSEAFRVLRPGGVFAFSDILTGENADLEKVEAAFARLGAAAGATVRDYAGMAEAAGFEVTRAEERPEDIRTHYDKLAEALEEPVEGLTPDAQSAIAQSIARWQDALAGGHITWAAFVARKPA</sequence>
<dbReference type="GO" id="GO:0008168">
    <property type="term" value="F:methyltransferase activity"/>
    <property type="evidence" value="ECO:0007669"/>
    <property type="project" value="UniProtKB-KW"/>
</dbReference>
<dbReference type="RefSeq" id="WP_188526258.1">
    <property type="nucleotide sequence ID" value="NZ_BMGI01000001.1"/>
</dbReference>
<dbReference type="CDD" id="cd02440">
    <property type="entry name" value="AdoMet_MTases"/>
    <property type="match status" value="1"/>
</dbReference>
<dbReference type="InterPro" id="IPR050447">
    <property type="entry name" value="Erg6_SMT_methyltransf"/>
</dbReference>
<dbReference type="PANTHER" id="PTHR44068:SF11">
    <property type="entry name" value="GERANYL DIPHOSPHATE 2-C-METHYLTRANSFERASE"/>
    <property type="match status" value="1"/>
</dbReference>
<dbReference type="EMBL" id="BMGI01000001">
    <property type="protein sequence ID" value="GGD25527.1"/>
    <property type="molecule type" value="Genomic_DNA"/>
</dbReference>
<dbReference type="SUPFAM" id="SSF53335">
    <property type="entry name" value="S-adenosyl-L-methionine-dependent methyltransferases"/>
    <property type="match status" value="1"/>
</dbReference>
<organism evidence="3 4">
    <name type="scientific">Sinisalibacter lacisalsi</name>
    <dbReference type="NCBI Taxonomy" id="1526570"/>
    <lineage>
        <taxon>Bacteria</taxon>
        <taxon>Pseudomonadati</taxon>
        <taxon>Pseudomonadota</taxon>
        <taxon>Alphaproteobacteria</taxon>
        <taxon>Rhodobacterales</taxon>
        <taxon>Roseobacteraceae</taxon>
        <taxon>Sinisalibacter</taxon>
    </lineage>
</organism>
<feature type="domain" description="Methyltransferase type 11" evidence="2">
    <location>
        <begin position="69"/>
        <end position="166"/>
    </location>
</feature>
<dbReference type="Gene3D" id="3.40.50.150">
    <property type="entry name" value="Vaccinia Virus protein VP39"/>
    <property type="match status" value="1"/>
</dbReference>
<accession>A0ABQ1QH41</accession>
<evidence type="ECO:0000259" key="2">
    <source>
        <dbReference type="Pfam" id="PF08241"/>
    </source>
</evidence>
<dbReference type="InterPro" id="IPR029063">
    <property type="entry name" value="SAM-dependent_MTases_sf"/>
</dbReference>
<dbReference type="Proteomes" id="UP000617355">
    <property type="component" value="Unassembled WGS sequence"/>
</dbReference>
<dbReference type="InterPro" id="IPR013216">
    <property type="entry name" value="Methyltransf_11"/>
</dbReference>
<dbReference type="Pfam" id="PF08241">
    <property type="entry name" value="Methyltransf_11"/>
    <property type="match status" value="1"/>
</dbReference>
<keyword evidence="4" id="KW-1185">Reference proteome</keyword>
<dbReference type="PANTHER" id="PTHR44068">
    <property type="entry name" value="ZGC:194242"/>
    <property type="match status" value="1"/>
</dbReference>
<gene>
    <name evidence="3" type="ORF">GCM10011358_07520</name>
</gene>
<name>A0ABQ1QH41_9RHOB</name>
<reference evidence="4" key="1">
    <citation type="journal article" date="2019" name="Int. J. Syst. Evol. Microbiol.">
        <title>The Global Catalogue of Microorganisms (GCM) 10K type strain sequencing project: providing services to taxonomists for standard genome sequencing and annotation.</title>
        <authorList>
            <consortium name="The Broad Institute Genomics Platform"/>
            <consortium name="The Broad Institute Genome Sequencing Center for Infectious Disease"/>
            <person name="Wu L."/>
            <person name="Ma J."/>
        </authorList>
    </citation>
    <scope>NUCLEOTIDE SEQUENCE [LARGE SCALE GENOMIC DNA]</scope>
    <source>
        <strain evidence="4">CGMCC 1.12922</strain>
    </source>
</reference>
<dbReference type="GO" id="GO:0032259">
    <property type="term" value="P:methylation"/>
    <property type="evidence" value="ECO:0007669"/>
    <property type="project" value="UniProtKB-KW"/>
</dbReference>
<keyword evidence="3" id="KW-0489">Methyltransferase</keyword>
<comment type="caution">
    <text evidence="3">The sequence shown here is derived from an EMBL/GenBank/DDBJ whole genome shotgun (WGS) entry which is preliminary data.</text>
</comment>
<evidence type="ECO:0000256" key="1">
    <source>
        <dbReference type="ARBA" id="ARBA00022679"/>
    </source>
</evidence>
<evidence type="ECO:0000313" key="4">
    <source>
        <dbReference type="Proteomes" id="UP000617355"/>
    </source>
</evidence>
<evidence type="ECO:0000313" key="3">
    <source>
        <dbReference type="EMBL" id="GGD25527.1"/>
    </source>
</evidence>